<evidence type="ECO:0000313" key="2">
    <source>
        <dbReference type="EMBL" id="VDM02462.1"/>
    </source>
</evidence>
<reference evidence="4" key="1">
    <citation type="submission" date="2016-06" db="UniProtKB">
        <authorList>
            <consortium name="WormBaseParasite"/>
        </authorList>
    </citation>
    <scope>IDENTIFICATION</scope>
</reference>
<evidence type="ECO:0000256" key="1">
    <source>
        <dbReference type="SAM" id="MobiDB-lite"/>
    </source>
</evidence>
<dbReference type="Gene3D" id="3.30.70.270">
    <property type="match status" value="1"/>
</dbReference>
<protein>
    <submittedName>
        <fullName evidence="2 4">Uncharacterized protein</fullName>
    </submittedName>
</protein>
<dbReference type="InterPro" id="IPR043128">
    <property type="entry name" value="Rev_trsase/Diguanyl_cyclase"/>
</dbReference>
<proteinExistence type="predicted"/>
<dbReference type="WBParaSite" id="SSLN_0001668401-mRNA-1">
    <property type="protein sequence ID" value="SSLN_0001668401-mRNA-1"/>
    <property type="gene ID" value="SSLN_0001668401"/>
</dbReference>
<dbReference type="AlphaFoldDB" id="A0A183THX8"/>
<feature type="region of interest" description="Disordered" evidence="1">
    <location>
        <begin position="1"/>
        <end position="20"/>
    </location>
</feature>
<dbReference type="Proteomes" id="UP000275846">
    <property type="component" value="Unassembled WGS sequence"/>
</dbReference>
<dbReference type="EMBL" id="UYSU01040640">
    <property type="protein sequence ID" value="VDM02462.1"/>
    <property type="molecule type" value="Genomic_DNA"/>
</dbReference>
<gene>
    <name evidence="2" type="ORF">SSLN_LOCUS16076</name>
</gene>
<accession>A0A183THX8</accession>
<evidence type="ECO:0000313" key="3">
    <source>
        <dbReference type="Proteomes" id="UP000275846"/>
    </source>
</evidence>
<dbReference type="OrthoDB" id="116078at2759"/>
<feature type="region of interest" description="Disordered" evidence="1">
    <location>
        <begin position="49"/>
        <end position="83"/>
    </location>
</feature>
<name>A0A183THX8_SCHSO</name>
<evidence type="ECO:0000313" key="4">
    <source>
        <dbReference type="WBParaSite" id="SSLN_0001668401-mRNA-1"/>
    </source>
</evidence>
<feature type="compositionally biased region" description="Polar residues" evidence="1">
    <location>
        <begin position="63"/>
        <end position="82"/>
    </location>
</feature>
<organism evidence="4">
    <name type="scientific">Schistocephalus solidus</name>
    <name type="common">Tapeworm</name>
    <dbReference type="NCBI Taxonomy" id="70667"/>
    <lineage>
        <taxon>Eukaryota</taxon>
        <taxon>Metazoa</taxon>
        <taxon>Spiralia</taxon>
        <taxon>Lophotrochozoa</taxon>
        <taxon>Platyhelminthes</taxon>
        <taxon>Cestoda</taxon>
        <taxon>Eucestoda</taxon>
        <taxon>Diphyllobothriidea</taxon>
        <taxon>Diphyllobothriidae</taxon>
        <taxon>Schistocephalus</taxon>
    </lineage>
</organism>
<sequence length="145" mass="15858">MHAATDPRGRPTNPLQTRGGLLPIIRNLDTAPGKTPAGRRTSGLTAATEVLPSGSPTWYRPLISQSGTPVTPTPTQLGTRTKASPEGIQVSLEKLEDVRTWLTPKPATEIRGFLRLASDYHWSILHFTEIDHPLQILTDKGCQFI</sequence>
<reference evidence="2 3" key="2">
    <citation type="submission" date="2018-11" db="EMBL/GenBank/DDBJ databases">
        <authorList>
            <consortium name="Pathogen Informatics"/>
        </authorList>
    </citation>
    <scope>NUCLEOTIDE SEQUENCE [LARGE SCALE GENOMIC DNA]</scope>
    <source>
        <strain evidence="2 3">NST_G2</strain>
    </source>
</reference>
<keyword evidence="3" id="KW-1185">Reference proteome</keyword>